<dbReference type="FunFam" id="3.20.20.80:FF:000050">
    <property type="entry name" value="Beta-mannosidase B"/>
    <property type="match status" value="1"/>
</dbReference>
<evidence type="ECO:0000256" key="1">
    <source>
        <dbReference type="ARBA" id="ARBA00000829"/>
    </source>
</evidence>
<dbReference type="InterPro" id="IPR008979">
    <property type="entry name" value="Galactose-bd-like_sf"/>
</dbReference>
<proteinExistence type="predicted"/>
<protein>
    <recommendedName>
        <fullName evidence="2">beta-mannosidase</fullName>
        <ecNumber evidence="2">3.2.1.25</ecNumber>
    </recommendedName>
</protein>
<dbReference type="GO" id="GO:0006516">
    <property type="term" value="P:glycoprotein catabolic process"/>
    <property type="evidence" value="ECO:0007669"/>
    <property type="project" value="TreeGrafter"/>
</dbReference>
<comment type="catalytic activity">
    <reaction evidence="1">
        <text>Hydrolysis of terminal, non-reducing beta-D-mannose residues in beta-D-mannosides.</text>
        <dbReference type="EC" id="3.2.1.25"/>
    </reaction>
</comment>
<evidence type="ECO:0000256" key="4">
    <source>
        <dbReference type="ARBA" id="ARBA00023295"/>
    </source>
</evidence>
<accession>A0A917B3B8</accession>
<dbReference type="EMBL" id="BMGP01000002">
    <property type="protein sequence ID" value="GGF20788.1"/>
    <property type="molecule type" value="Genomic_DNA"/>
</dbReference>
<gene>
    <name evidence="6" type="ORF">GCM10011399_13050</name>
</gene>
<comment type="caution">
    <text evidence="6">The sequence shown here is derived from an EMBL/GenBank/DDBJ whole genome shotgun (WGS) entry which is preliminary data.</text>
</comment>
<feature type="domain" description="Beta-mannosidase-like galactose-binding" evidence="5">
    <location>
        <begin position="43"/>
        <end position="204"/>
    </location>
</feature>
<dbReference type="SUPFAM" id="SSF49303">
    <property type="entry name" value="beta-Galactosidase/glucuronidase domain"/>
    <property type="match status" value="1"/>
</dbReference>
<evidence type="ECO:0000259" key="5">
    <source>
        <dbReference type="Pfam" id="PF22666"/>
    </source>
</evidence>
<dbReference type="SUPFAM" id="SSF49785">
    <property type="entry name" value="Galactose-binding domain-like"/>
    <property type="match status" value="1"/>
</dbReference>
<evidence type="ECO:0000256" key="3">
    <source>
        <dbReference type="ARBA" id="ARBA00022801"/>
    </source>
</evidence>
<dbReference type="AlphaFoldDB" id="A0A917B3B8"/>
<dbReference type="InterPro" id="IPR036156">
    <property type="entry name" value="Beta-gal/glucu_dom_sf"/>
</dbReference>
<dbReference type="EC" id="3.2.1.25" evidence="2"/>
<dbReference type="GO" id="GO:0004567">
    <property type="term" value="F:beta-mannosidase activity"/>
    <property type="evidence" value="ECO:0007669"/>
    <property type="project" value="UniProtKB-EC"/>
</dbReference>
<keyword evidence="4" id="KW-0326">Glycosidase</keyword>
<dbReference type="Gene3D" id="2.60.40.10">
    <property type="entry name" value="Immunoglobulins"/>
    <property type="match status" value="1"/>
</dbReference>
<dbReference type="InterPro" id="IPR054593">
    <property type="entry name" value="Beta-mannosidase-like_N2"/>
</dbReference>
<evidence type="ECO:0000313" key="6">
    <source>
        <dbReference type="EMBL" id="GGF20788.1"/>
    </source>
</evidence>
<dbReference type="InterPro" id="IPR013783">
    <property type="entry name" value="Ig-like_fold"/>
</dbReference>
<name>A0A917B3B8_9MICO</name>
<reference evidence="6 7" key="1">
    <citation type="journal article" date="2014" name="Int. J. Syst. Evol. Microbiol.">
        <title>Complete genome sequence of Corynebacterium casei LMG S-19264T (=DSM 44701T), isolated from a smear-ripened cheese.</title>
        <authorList>
            <consortium name="US DOE Joint Genome Institute (JGI-PGF)"/>
            <person name="Walter F."/>
            <person name="Albersmeier A."/>
            <person name="Kalinowski J."/>
            <person name="Ruckert C."/>
        </authorList>
    </citation>
    <scope>NUCLEOTIDE SEQUENCE [LARGE SCALE GENOMIC DNA]</scope>
    <source>
        <strain evidence="6 7">CGMCC 1.12976</strain>
    </source>
</reference>
<dbReference type="InterPro" id="IPR050887">
    <property type="entry name" value="Beta-mannosidase_GH2"/>
</dbReference>
<keyword evidence="3" id="KW-0378">Hydrolase</keyword>
<dbReference type="Gene3D" id="3.20.20.80">
    <property type="entry name" value="Glycosidases"/>
    <property type="match status" value="1"/>
</dbReference>
<dbReference type="SUPFAM" id="SSF51445">
    <property type="entry name" value="(Trans)glycosidases"/>
    <property type="match status" value="1"/>
</dbReference>
<dbReference type="Pfam" id="PF22666">
    <property type="entry name" value="Glyco_hydro_2_N2"/>
    <property type="match status" value="1"/>
</dbReference>
<dbReference type="Gene3D" id="2.60.120.260">
    <property type="entry name" value="Galactose-binding domain-like"/>
    <property type="match status" value="1"/>
</dbReference>
<dbReference type="PANTHER" id="PTHR43730">
    <property type="entry name" value="BETA-MANNOSIDASE"/>
    <property type="match status" value="1"/>
</dbReference>
<dbReference type="InterPro" id="IPR017853">
    <property type="entry name" value="GH"/>
</dbReference>
<evidence type="ECO:0000256" key="2">
    <source>
        <dbReference type="ARBA" id="ARBA00012754"/>
    </source>
</evidence>
<dbReference type="PANTHER" id="PTHR43730:SF1">
    <property type="entry name" value="BETA-MANNOSIDASE"/>
    <property type="match status" value="1"/>
</dbReference>
<dbReference type="RefSeq" id="WP_188675501.1">
    <property type="nucleotide sequence ID" value="NZ_BMGP01000002.1"/>
</dbReference>
<sequence>MTHHYVLTDGWTLSAVSPDPADHPADPAEVDAAYAVPPLPAEIAATVPGTVHTDLLTAGLIDDPYIDLNERKDEWIGHTAWVYRTSVERAAIARASAAADGAEHTELVFDGLDTVATVTFNGTVLGQTFNQHRTYHFDVTELLVDGANALEVRFDSAWAYAQRIQAELGDLPNAYPTPFNFIRKMAANFGWDWGPQLVTAGIWKEARLETWSTSRLAEVRPTITVDGANGLVRVDALLPASAAFGPGAPDSASSGKHVAASHPAQLALEVAIDGQATRVLVPAKIAAEGGLVSATLAVPDVNLWWPIGMGEQPLYQLEVRLLAAAAVAAAGESVGGGAAAGSPEGVGVGVGGAPSIQLDQWSKRVGFRTVELDTSEDEAGARFAVVVNHVPVFVRGANWIPDDCFPSRSTAERYRGRIEQAVDANLNLLRVWGGGIYERDEFYEACDELGIMVWQDFLFACAAYPEEQPIRSEVEAEAHDNVLRLSSHASLVLLNGCNENIWGWFDWGWQEPIGDRTWGLGYYETILPAIVNELAPTVPYWPGSPYSGSMSVHANDPTRGNVHIWDVWNKVDYTTYASYEPRFVSEFGFQGPPTWSTLTQSIHDEPLTETSPGMLLHQKADDGNGKLERGMAPHLPEPVTFDDWHYLTQLNQSRAIVFGIERYRSERPHCMGAIVWQLNDCWPVTSWAAIDGYGRKKPLWHGLKRANAERLLTVQPGIDGLTLVAVNDSILDWSVEVTVTRRTFDGDVLAREAVLVLVPALSAQTLALGQAVSTPTEAEAEVLVVEAPDARLVTHYFAEDKALRLDPPQLSVEVGGWAEGRQSIRLTAPSLVRGVIVFADRLNDEAWVDDADVDVVPGFAVKLTVFSPVALDAAALAEAPVLRSVNEVLVCDSSSAELIRGR</sequence>
<organism evidence="6 7">
    <name type="scientific">Subtercola lobariae</name>
    <dbReference type="NCBI Taxonomy" id="1588641"/>
    <lineage>
        <taxon>Bacteria</taxon>
        <taxon>Bacillati</taxon>
        <taxon>Actinomycetota</taxon>
        <taxon>Actinomycetes</taxon>
        <taxon>Micrococcales</taxon>
        <taxon>Microbacteriaceae</taxon>
        <taxon>Subtercola</taxon>
    </lineage>
</organism>
<evidence type="ECO:0000313" key="7">
    <source>
        <dbReference type="Proteomes" id="UP000598775"/>
    </source>
</evidence>
<dbReference type="Proteomes" id="UP000598775">
    <property type="component" value="Unassembled WGS sequence"/>
</dbReference>
<keyword evidence="7" id="KW-1185">Reference proteome</keyword>
<dbReference type="GO" id="GO:0005975">
    <property type="term" value="P:carbohydrate metabolic process"/>
    <property type="evidence" value="ECO:0007669"/>
    <property type="project" value="UniProtKB-ARBA"/>
</dbReference>